<sequence length="63" mass="7457">MGFSFILLLKNPTFVRFLRRNIGIKDDIFFEKEKSHLYTRKTTPHCAIMKPSEALIISIERDE</sequence>
<keyword evidence="2" id="KW-1185">Reference proteome</keyword>
<evidence type="ECO:0000313" key="1">
    <source>
        <dbReference type="EMBL" id="KGN94553.1"/>
    </source>
</evidence>
<name>A0A0A2FU82_9PORP</name>
<gene>
    <name evidence="1" type="ORF">HR15_00560</name>
</gene>
<accession>A0A0A2FU82</accession>
<dbReference type="EMBL" id="JRAK01000011">
    <property type="protein sequence ID" value="KGN94553.1"/>
    <property type="molecule type" value="Genomic_DNA"/>
</dbReference>
<comment type="caution">
    <text evidence="1">The sequence shown here is derived from an EMBL/GenBank/DDBJ whole genome shotgun (WGS) entry which is preliminary data.</text>
</comment>
<evidence type="ECO:0000313" key="2">
    <source>
        <dbReference type="Proteomes" id="UP000030146"/>
    </source>
</evidence>
<reference evidence="1 2" key="1">
    <citation type="submission" date="2014-08" db="EMBL/GenBank/DDBJ databases">
        <title>Porphyromonas gulae strain:COT-052_OH3439 Genome sequencing.</title>
        <authorList>
            <person name="Wallis C."/>
            <person name="Deusch O."/>
            <person name="O'Flynn C."/>
            <person name="Davis I."/>
            <person name="Jospin G."/>
            <person name="Darling A.E."/>
            <person name="Coil D.A."/>
            <person name="Alexiev A."/>
            <person name="Horsfall A."/>
            <person name="Kirkwood N."/>
            <person name="Harris S."/>
            <person name="Eisen J.A."/>
        </authorList>
    </citation>
    <scope>NUCLEOTIDE SEQUENCE [LARGE SCALE GENOMIC DNA]</scope>
    <source>
        <strain evidence="2">COT-052 OH3439</strain>
    </source>
</reference>
<proteinExistence type="predicted"/>
<dbReference type="Proteomes" id="UP000030146">
    <property type="component" value="Unassembled WGS sequence"/>
</dbReference>
<dbReference type="AlphaFoldDB" id="A0A0A2FU82"/>
<organism evidence="1 2">
    <name type="scientific">Porphyromonas gulae</name>
    <dbReference type="NCBI Taxonomy" id="111105"/>
    <lineage>
        <taxon>Bacteria</taxon>
        <taxon>Pseudomonadati</taxon>
        <taxon>Bacteroidota</taxon>
        <taxon>Bacteroidia</taxon>
        <taxon>Bacteroidales</taxon>
        <taxon>Porphyromonadaceae</taxon>
        <taxon>Porphyromonas</taxon>
    </lineage>
</organism>
<protein>
    <submittedName>
        <fullName evidence="1">Uncharacterized protein</fullName>
    </submittedName>
</protein>